<dbReference type="NCBIfam" id="TIGR01655">
    <property type="entry name" value="yxeA_fam"/>
    <property type="match status" value="1"/>
</dbReference>
<dbReference type="Proteomes" id="UP000094068">
    <property type="component" value="Unassembled WGS sequence"/>
</dbReference>
<dbReference type="PANTHER" id="PTHR36433:SF2">
    <property type="entry name" value="YXEA FAMILY PROTEIN"/>
    <property type="match status" value="1"/>
</dbReference>
<dbReference type="AlphaFoldDB" id="A0A1E5GLN3"/>
<proteinExistence type="predicted"/>
<dbReference type="RefSeq" id="WP_069644650.1">
    <property type="nucleotide sequence ID" value="NZ_MIJZ01000001.1"/>
</dbReference>
<sequence length="124" mass="13845">MKIIKTIVVLALFGGVALFGAKLYTQNQSDELSGTIDQLNPLVGKGEVYVKTKKADSINSYGITTYKQQTFDKNGKQKELTFTAAHELTTDRFLKIYNKGAHVETYEEVSVQDVPEKALQQLNK</sequence>
<evidence type="ECO:0000313" key="2">
    <source>
        <dbReference type="Proteomes" id="UP000094068"/>
    </source>
</evidence>
<dbReference type="PANTHER" id="PTHR36433">
    <property type="entry name" value="HYPOTHETICAL CYTOSOLIC PROTEIN"/>
    <property type="match status" value="1"/>
</dbReference>
<dbReference type="SUPFAM" id="SSF159121">
    <property type="entry name" value="BC4932-like"/>
    <property type="match status" value="1"/>
</dbReference>
<gene>
    <name evidence="1" type="ORF">BCR21_00935</name>
</gene>
<protein>
    <recommendedName>
        <fullName evidence="3">Amino acid ABC transporter ATP-binding protein</fullName>
    </recommendedName>
</protein>
<name>A0A1E5GLN3_9ENTE</name>
<evidence type="ECO:0000313" key="1">
    <source>
        <dbReference type="EMBL" id="OEG13587.1"/>
    </source>
</evidence>
<comment type="caution">
    <text evidence="1">The sequence shown here is derived from an EMBL/GenBank/DDBJ whole genome shotgun (WGS) entry which is preliminary data.</text>
</comment>
<evidence type="ECO:0008006" key="3">
    <source>
        <dbReference type="Google" id="ProtNLM"/>
    </source>
</evidence>
<dbReference type="InterPro" id="IPR006542">
    <property type="entry name" value="DUF1093"/>
</dbReference>
<keyword evidence="2" id="KW-1185">Reference proteome</keyword>
<dbReference type="EMBL" id="MIJZ01000001">
    <property type="protein sequence ID" value="OEG13587.1"/>
    <property type="molecule type" value="Genomic_DNA"/>
</dbReference>
<organism evidence="1 2">
    <name type="scientific">Enterococcus ureasiticus</name>
    <dbReference type="NCBI Taxonomy" id="903984"/>
    <lineage>
        <taxon>Bacteria</taxon>
        <taxon>Bacillati</taxon>
        <taxon>Bacillota</taxon>
        <taxon>Bacilli</taxon>
        <taxon>Lactobacillales</taxon>
        <taxon>Enterococcaceae</taxon>
        <taxon>Enterococcus</taxon>
    </lineage>
</organism>
<dbReference type="InterPro" id="IPR036166">
    <property type="entry name" value="YxeA-like_sf"/>
</dbReference>
<accession>A0A1E5GLN3</accession>
<dbReference type="Pfam" id="PF06486">
    <property type="entry name" value="DUF1093"/>
    <property type="match status" value="1"/>
</dbReference>
<dbReference type="STRING" id="903984.BCR21_00935"/>
<dbReference type="Gene3D" id="2.40.50.480">
    <property type="match status" value="1"/>
</dbReference>
<dbReference type="OrthoDB" id="2199916at2"/>
<reference evidence="2" key="1">
    <citation type="submission" date="2016-09" db="EMBL/GenBank/DDBJ databases">
        <authorList>
            <person name="Gulvik C.A."/>
        </authorList>
    </citation>
    <scope>NUCLEOTIDE SEQUENCE [LARGE SCALE GENOMIC DNA]</scope>
    <source>
        <strain evidence="2">DSM 23328</strain>
    </source>
</reference>